<dbReference type="InterPro" id="IPR019741">
    <property type="entry name" value="Galactokinase_CS"/>
</dbReference>
<evidence type="ECO:0000256" key="3">
    <source>
        <dbReference type="ARBA" id="ARBA00022679"/>
    </source>
</evidence>
<dbReference type="PRINTS" id="PR00473">
    <property type="entry name" value="GALCTOKINASE"/>
</dbReference>
<dbReference type="Pfam" id="PF00288">
    <property type="entry name" value="GHMP_kinases_N"/>
    <property type="match status" value="1"/>
</dbReference>
<dbReference type="PANTHER" id="PTHR10457">
    <property type="entry name" value="MEVALONATE KINASE/GALACTOKINASE"/>
    <property type="match status" value="1"/>
</dbReference>
<proteinExistence type="inferred from homology"/>
<accession>A0A6J6M9F5</accession>
<evidence type="ECO:0000256" key="7">
    <source>
        <dbReference type="ARBA" id="ARBA00022840"/>
    </source>
</evidence>
<keyword evidence="4" id="KW-0479">Metal-binding</keyword>
<gene>
    <name evidence="14" type="ORF">UFOPK2328_00477</name>
</gene>
<dbReference type="GO" id="GO:0004335">
    <property type="term" value="F:galactokinase activity"/>
    <property type="evidence" value="ECO:0007669"/>
    <property type="project" value="InterPro"/>
</dbReference>
<feature type="domain" description="GHMP kinase N-terminal" evidence="11">
    <location>
        <begin position="96"/>
        <end position="181"/>
    </location>
</feature>
<dbReference type="AlphaFoldDB" id="A0A6J6M9F5"/>
<evidence type="ECO:0000256" key="4">
    <source>
        <dbReference type="ARBA" id="ARBA00022723"/>
    </source>
</evidence>
<protein>
    <submittedName>
        <fullName evidence="14">Unannotated protein</fullName>
    </submittedName>
</protein>
<comment type="similarity">
    <text evidence="1">Belongs to the GHMP kinase family. GalK subfamily.</text>
</comment>
<dbReference type="InterPro" id="IPR020568">
    <property type="entry name" value="Ribosomal_Su5_D2-typ_SF"/>
</dbReference>
<evidence type="ECO:0000313" key="14">
    <source>
        <dbReference type="EMBL" id="CAB4669568.1"/>
    </source>
</evidence>
<dbReference type="FunFam" id="3.30.70.890:FF:000001">
    <property type="entry name" value="Galactokinase"/>
    <property type="match status" value="1"/>
</dbReference>
<dbReference type="InterPro" id="IPR013750">
    <property type="entry name" value="GHMP_kinase_C_dom"/>
</dbReference>
<evidence type="ECO:0000256" key="6">
    <source>
        <dbReference type="ARBA" id="ARBA00022777"/>
    </source>
</evidence>
<keyword evidence="5" id="KW-0547">Nucleotide-binding</keyword>
<dbReference type="InterPro" id="IPR019539">
    <property type="entry name" value="GalKase_N"/>
</dbReference>
<dbReference type="InterPro" id="IPR036554">
    <property type="entry name" value="GHMP_kinase_C_sf"/>
</dbReference>
<dbReference type="InterPro" id="IPR014721">
    <property type="entry name" value="Ribsml_uS5_D2-typ_fold_subgr"/>
</dbReference>
<dbReference type="GO" id="GO:0006012">
    <property type="term" value="P:galactose metabolic process"/>
    <property type="evidence" value="ECO:0007669"/>
    <property type="project" value="UniProtKB-KW"/>
</dbReference>
<keyword evidence="9" id="KW-0299">Galactose metabolism</keyword>
<keyword evidence="8" id="KW-0460">Magnesium</keyword>
<dbReference type="GO" id="GO:0005829">
    <property type="term" value="C:cytosol"/>
    <property type="evidence" value="ECO:0007669"/>
    <property type="project" value="TreeGrafter"/>
</dbReference>
<keyword evidence="2" id="KW-0963">Cytoplasm</keyword>
<evidence type="ECO:0000256" key="2">
    <source>
        <dbReference type="ARBA" id="ARBA00022490"/>
    </source>
</evidence>
<dbReference type="NCBIfam" id="TIGR00131">
    <property type="entry name" value="gal_kin"/>
    <property type="match status" value="1"/>
</dbReference>
<dbReference type="GO" id="GO:0005524">
    <property type="term" value="F:ATP binding"/>
    <property type="evidence" value="ECO:0007669"/>
    <property type="project" value="UniProtKB-KW"/>
</dbReference>
<reference evidence="14" key="1">
    <citation type="submission" date="2020-05" db="EMBL/GenBank/DDBJ databases">
        <authorList>
            <person name="Chiriac C."/>
            <person name="Salcher M."/>
            <person name="Ghai R."/>
            <person name="Kavagutti S V."/>
        </authorList>
    </citation>
    <scope>NUCLEOTIDE SEQUENCE</scope>
</reference>
<keyword evidence="10" id="KW-0119">Carbohydrate metabolism</keyword>
<sequence>MTSDTKAAAVAGFIKHYSSEPTGVWSAPGRVNLIGEHTDYNEGFVLPFAIDRRTYAALSLRTDGIARVASGFTSEVVEIPVEKISKDSVSGWSGYPLGVAWALIQAGAKPAGFDLYVESDVPVGAGLSSSAAIECSVAMALNELWGANLDRSALAKIGQKAENEIVGAPTGIMDQTASLFGSVDHVVFLDCRSLAAEAIPLGLQQNSLEIVVMDTKVSHRLVDGGYAARRAACEEGAKQMGVSSLRDLAVSDLDRAKSLLEPVVYKRTRHVVTENARVLQTVELLKSSGPQAIGELLYASHESMRDDFEISIDELDCAVETAMEIGAVGARMTGGGFGGAAIALIHSSKVAELKASVSKAFEAKGFAKPELFSVLADAGAKRES</sequence>
<dbReference type="Gene3D" id="3.30.230.10">
    <property type="match status" value="1"/>
</dbReference>
<organism evidence="14">
    <name type="scientific">freshwater metagenome</name>
    <dbReference type="NCBI Taxonomy" id="449393"/>
    <lineage>
        <taxon>unclassified sequences</taxon>
        <taxon>metagenomes</taxon>
        <taxon>ecological metagenomes</taxon>
    </lineage>
</organism>
<dbReference type="PIRSF" id="PIRSF000530">
    <property type="entry name" value="Galactokinase"/>
    <property type="match status" value="1"/>
</dbReference>
<feature type="domain" description="Galactokinase N-terminal" evidence="13">
    <location>
        <begin position="13"/>
        <end position="59"/>
    </location>
</feature>
<dbReference type="EMBL" id="CAEZWX010000052">
    <property type="protein sequence ID" value="CAB4669568.1"/>
    <property type="molecule type" value="Genomic_DNA"/>
</dbReference>
<dbReference type="InterPro" id="IPR000705">
    <property type="entry name" value="Galactokinase"/>
</dbReference>
<dbReference type="InterPro" id="IPR006204">
    <property type="entry name" value="GHMP_kinase_N_dom"/>
</dbReference>
<dbReference type="PRINTS" id="PR00959">
    <property type="entry name" value="MEVGALKINASE"/>
</dbReference>
<name>A0A6J6M9F5_9ZZZZ</name>
<dbReference type="Pfam" id="PF10509">
    <property type="entry name" value="GalKase_gal_bdg"/>
    <property type="match status" value="1"/>
</dbReference>
<feature type="domain" description="GHMP kinase C-terminal" evidence="12">
    <location>
        <begin position="282"/>
        <end position="362"/>
    </location>
</feature>
<evidence type="ECO:0000256" key="5">
    <source>
        <dbReference type="ARBA" id="ARBA00022741"/>
    </source>
</evidence>
<keyword evidence="6" id="KW-0418">Kinase</keyword>
<dbReference type="Pfam" id="PF08544">
    <property type="entry name" value="GHMP_kinases_C"/>
    <property type="match status" value="1"/>
</dbReference>
<evidence type="ECO:0000256" key="10">
    <source>
        <dbReference type="ARBA" id="ARBA00023277"/>
    </source>
</evidence>
<dbReference type="InterPro" id="IPR006203">
    <property type="entry name" value="GHMP_knse_ATP-bd_CS"/>
</dbReference>
<dbReference type="SUPFAM" id="SSF54211">
    <property type="entry name" value="Ribosomal protein S5 domain 2-like"/>
    <property type="match status" value="1"/>
</dbReference>
<dbReference type="PROSITE" id="PS00106">
    <property type="entry name" value="GALACTOKINASE"/>
    <property type="match status" value="1"/>
</dbReference>
<evidence type="ECO:0000259" key="13">
    <source>
        <dbReference type="Pfam" id="PF10509"/>
    </source>
</evidence>
<dbReference type="SUPFAM" id="SSF55060">
    <property type="entry name" value="GHMP Kinase, C-terminal domain"/>
    <property type="match status" value="1"/>
</dbReference>
<evidence type="ECO:0000259" key="12">
    <source>
        <dbReference type="Pfam" id="PF08544"/>
    </source>
</evidence>
<dbReference type="InterPro" id="IPR006206">
    <property type="entry name" value="Mevalonate/galactokinase"/>
</dbReference>
<dbReference type="InterPro" id="IPR022963">
    <property type="entry name" value="Galactokinase_bac"/>
</dbReference>
<evidence type="ECO:0000256" key="1">
    <source>
        <dbReference type="ARBA" id="ARBA00006566"/>
    </source>
</evidence>
<dbReference type="GO" id="GO:0046872">
    <property type="term" value="F:metal ion binding"/>
    <property type="evidence" value="ECO:0007669"/>
    <property type="project" value="UniProtKB-KW"/>
</dbReference>
<dbReference type="Gene3D" id="3.30.70.890">
    <property type="entry name" value="GHMP kinase, C-terminal domain"/>
    <property type="match status" value="1"/>
</dbReference>
<evidence type="ECO:0000256" key="8">
    <source>
        <dbReference type="ARBA" id="ARBA00022842"/>
    </source>
</evidence>
<evidence type="ECO:0000259" key="11">
    <source>
        <dbReference type="Pfam" id="PF00288"/>
    </source>
</evidence>
<dbReference type="PANTHER" id="PTHR10457:SF7">
    <property type="entry name" value="GALACTOKINASE-RELATED"/>
    <property type="match status" value="1"/>
</dbReference>
<keyword evidence="3" id="KW-0808">Transferase</keyword>
<dbReference type="PROSITE" id="PS00627">
    <property type="entry name" value="GHMP_KINASES_ATP"/>
    <property type="match status" value="1"/>
</dbReference>
<dbReference type="FunFam" id="3.30.230.10:FF:000017">
    <property type="entry name" value="Galactokinase"/>
    <property type="match status" value="1"/>
</dbReference>
<dbReference type="HAMAP" id="MF_00246">
    <property type="entry name" value="Galactokinase"/>
    <property type="match status" value="1"/>
</dbReference>
<keyword evidence="7" id="KW-0067">ATP-binding</keyword>
<evidence type="ECO:0000256" key="9">
    <source>
        <dbReference type="ARBA" id="ARBA00023144"/>
    </source>
</evidence>